<gene>
    <name evidence="1" type="ORF">EDD35_7312</name>
</gene>
<dbReference type="Proteomes" id="UP000274843">
    <property type="component" value="Unassembled WGS sequence"/>
</dbReference>
<proteinExistence type="predicted"/>
<reference evidence="1 2" key="1">
    <citation type="submission" date="2018-11" db="EMBL/GenBank/DDBJ databases">
        <title>Sequencing the genomes of 1000 actinobacteria strains.</title>
        <authorList>
            <person name="Klenk H.-P."/>
        </authorList>
    </citation>
    <scope>NUCLEOTIDE SEQUENCE [LARGE SCALE GENOMIC DNA]</scope>
    <source>
        <strain evidence="1 2">DSM 44348</strain>
    </source>
</reference>
<evidence type="ECO:0000313" key="2">
    <source>
        <dbReference type="Proteomes" id="UP000274843"/>
    </source>
</evidence>
<accession>A0A3N2H7E4</accession>
<evidence type="ECO:0000313" key="1">
    <source>
        <dbReference type="EMBL" id="ROS44856.1"/>
    </source>
</evidence>
<name>A0A3N2H7E4_9PSEU</name>
<sequence>MLWLMLLVPIVILVFTVSLQKFEAVMLETDPLRDRRRYR</sequence>
<dbReference type="EMBL" id="RKHY01000001">
    <property type="protein sequence ID" value="ROS44856.1"/>
    <property type="molecule type" value="Genomic_DNA"/>
</dbReference>
<dbReference type="AlphaFoldDB" id="A0A3N2H7E4"/>
<comment type="caution">
    <text evidence="1">The sequence shown here is derived from an EMBL/GenBank/DDBJ whole genome shotgun (WGS) entry which is preliminary data.</text>
</comment>
<organism evidence="1 2">
    <name type="scientific">Amycolatopsis thermoflava</name>
    <dbReference type="NCBI Taxonomy" id="84480"/>
    <lineage>
        <taxon>Bacteria</taxon>
        <taxon>Bacillati</taxon>
        <taxon>Actinomycetota</taxon>
        <taxon>Actinomycetes</taxon>
        <taxon>Pseudonocardiales</taxon>
        <taxon>Pseudonocardiaceae</taxon>
        <taxon>Amycolatopsis</taxon>
        <taxon>Amycolatopsis methanolica group</taxon>
    </lineage>
</organism>
<protein>
    <submittedName>
        <fullName evidence="1">Uncharacterized protein</fullName>
    </submittedName>
</protein>
<keyword evidence="2" id="KW-1185">Reference proteome</keyword>